<evidence type="ECO:0000313" key="2">
    <source>
        <dbReference type="Proteomes" id="UP000324800"/>
    </source>
</evidence>
<dbReference type="EMBL" id="SNRW01002298">
    <property type="protein sequence ID" value="KAA6393227.1"/>
    <property type="molecule type" value="Genomic_DNA"/>
</dbReference>
<dbReference type="AlphaFoldDB" id="A0A5J4WE41"/>
<evidence type="ECO:0000313" key="1">
    <source>
        <dbReference type="EMBL" id="KAA6393227.1"/>
    </source>
</evidence>
<reference evidence="1 2" key="1">
    <citation type="submission" date="2019-03" db="EMBL/GenBank/DDBJ databases">
        <title>Single cell metagenomics reveals metabolic interactions within the superorganism composed of flagellate Streblomastix strix and complex community of Bacteroidetes bacteria on its surface.</title>
        <authorList>
            <person name="Treitli S.C."/>
            <person name="Kolisko M."/>
            <person name="Husnik F."/>
            <person name="Keeling P."/>
            <person name="Hampl V."/>
        </authorList>
    </citation>
    <scope>NUCLEOTIDE SEQUENCE [LARGE SCALE GENOMIC DNA]</scope>
    <source>
        <strain evidence="1">ST1C</strain>
    </source>
</reference>
<comment type="caution">
    <text evidence="1">The sequence shown here is derived from an EMBL/GenBank/DDBJ whole genome shotgun (WGS) entry which is preliminary data.</text>
</comment>
<gene>
    <name evidence="1" type="ORF">EZS28_011244</name>
</gene>
<name>A0A5J4WE41_9EUKA</name>
<proteinExistence type="predicted"/>
<sequence>MKQSWMWNQKRNKGVVVTVVAVAAVTIIASKYKKIGQGKETWQFCEPMETRTGWRMMNATDQQRNRDRSDSIENYKLRTTNSPNHNNHKCKNILKQMKIRHKGVQSQNTPFNSNNLTRILKQTQTQTQIAQVDSTVHLTNFYYHTINNTHHHYHQKKHQLQLEQSLPEIHEDSRKEN</sequence>
<protein>
    <submittedName>
        <fullName evidence="1">Uncharacterized protein</fullName>
    </submittedName>
</protein>
<organism evidence="1 2">
    <name type="scientific">Streblomastix strix</name>
    <dbReference type="NCBI Taxonomy" id="222440"/>
    <lineage>
        <taxon>Eukaryota</taxon>
        <taxon>Metamonada</taxon>
        <taxon>Preaxostyla</taxon>
        <taxon>Oxymonadida</taxon>
        <taxon>Streblomastigidae</taxon>
        <taxon>Streblomastix</taxon>
    </lineage>
</organism>
<accession>A0A5J4WE41</accession>
<dbReference type="Proteomes" id="UP000324800">
    <property type="component" value="Unassembled WGS sequence"/>
</dbReference>